<evidence type="ECO:0000313" key="4">
    <source>
        <dbReference type="EMBL" id="NBN87543.1"/>
    </source>
</evidence>
<dbReference type="InterPro" id="IPR013491">
    <property type="entry name" value="Tape_meas_N"/>
</dbReference>
<keyword evidence="2" id="KW-0812">Transmembrane</keyword>
<gene>
    <name evidence="4" type="ORF">EBV32_00390</name>
</gene>
<organism evidence="4 5">
    <name type="scientific">Candidatus Fonsibacter lacus</name>
    <dbReference type="NCBI Taxonomy" id="2576439"/>
    <lineage>
        <taxon>Bacteria</taxon>
        <taxon>Pseudomonadati</taxon>
        <taxon>Pseudomonadota</taxon>
        <taxon>Alphaproteobacteria</taxon>
        <taxon>Candidatus Pelagibacterales</taxon>
        <taxon>Candidatus Pelagibacterales incertae sedis</taxon>
        <taxon>Candidatus Fonsibacter</taxon>
    </lineage>
</organism>
<sequence>MADQLGQAVLTLTVDDQQFNAGLNQAQRQASAAGQKIGQTFDGLANVFKGLAGVAGIVGIGALTQQIISTGQASEKSKIQLQSLASAYGEAAQAAAAASRIQQVLGISSLDARENFSQLYAALRGTGIGLQQLEVLFVGISNAARLSGAGTAEASAALLQLKQGLASGRLQGDELRSVLEQLPAFAQAIAKELNVNVGALRQLGSDGKITSDIIFNAAKKLATAAAPGRTQIEQLGIAFANLKETAAASFGPALVGVIQQVAAGIAAFSAFIKENQTALSNFGKSVINLGGTLLPFAAGILAVRAAFSAWALAAKAVAVAQAAVLALQGPKGWIVLGAALAASAGAAYLLEKGYEGVGKAVSKASAEAEKAKAAFGALLQGTTLTPTATTVDPKVAAQQQQQRVEAQLDLQNVQQRIAYAKQLAAAEAGVVRQTIQQRQEIEAGVQAAKDQVTQIGAQIDALRLQGKDSGPEMQKLVDQQVVASEEVRLKLIEGATALKDAGKQLSADLKRATLDLAGVRNDPGGLNKFLNQQQIQERGQATLASLLPSFRQAQAQFTQLTGAQAPEFRGTTTGVIDSVRQFIENVDREFGATQNVQQTQQALADSTAGLVSINERLAAVTEQLAGKTWQVNVNVPGGTASGDVLGPVNAGF</sequence>
<keyword evidence="2" id="KW-1133">Transmembrane helix</keyword>
<name>A0A964XPW2_9PROT</name>
<feature type="transmembrane region" description="Helical" evidence="2">
    <location>
        <begin position="293"/>
        <end position="313"/>
    </location>
</feature>
<evidence type="ECO:0000256" key="1">
    <source>
        <dbReference type="SAM" id="Coils"/>
    </source>
</evidence>
<evidence type="ECO:0000313" key="5">
    <source>
        <dbReference type="Proteomes" id="UP000713222"/>
    </source>
</evidence>
<feature type="transmembrane region" description="Helical" evidence="2">
    <location>
        <begin position="250"/>
        <end position="272"/>
    </location>
</feature>
<feature type="coiled-coil region" evidence="1">
    <location>
        <begin position="396"/>
        <end position="465"/>
    </location>
</feature>
<keyword evidence="2" id="KW-0472">Membrane</keyword>
<evidence type="ECO:0000256" key="2">
    <source>
        <dbReference type="SAM" id="Phobius"/>
    </source>
</evidence>
<dbReference type="EMBL" id="RGET01000002">
    <property type="protein sequence ID" value="NBN87543.1"/>
    <property type="molecule type" value="Genomic_DNA"/>
</dbReference>
<comment type="caution">
    <text evidence="4">The sequence shown here is derived from an EMBL/GenBank/DDBJ whole genome shotgun (WGS) entry which is preliminary data.</text>
</comment>
<protein>
    <recommendedName>
        <fullName evidence="3">Tape measure protein N-terminal domain-containing protein</fullName>
    </recommendedName>
</protein>
<feature type="domain" description="Tape measure protein N-terminal" evidence="3">
    <location>
        <begin position="65"/>
        <end position="246"/>
    </location>
</feature>
<dbReference type="AlphaFoldDB" id="A0A964XPW2"/>
<reference evidence="4" key="1">
    <citation type="submission" date="2018-10" db="EMBL/GenBank/DDBJ databases">
        <title>Iterative Subtractive Binning of Freshwater Chronoseries Metagenomes Recovers Nearly Complete Genomes from over Four Hundred Novel Species.</title>
        <authorList>
            <person name="Rodriguez-R L.M."/>
            <person name="Tsementzi D."/>
            <person name="Luo C."/>
            <person name="Konstantinidis K.T."/>
        </authorList>
    </citation>
    <scope>NUCLEOTIDE SEQUENCE</scope>
    <source>
        <strain evidence="4">WB7_6_001</strain>
    </source>
</reference>
<dbReference type="Proteomes" id="UP000713222">
    <property type="component" value="Unassembled WGS sequence"/>
</dbReference>
<evidence type="ECO:0000259" key="3">
    <source>
        <dbReference type="Pfam" id="PF20155"/>
    </source>
</evidence>
<proteinExistence type="predicted"/>
<keyword evidence="1" id="KW-0175">Coiled coil</keyword>
<dbReference type="NCBIfam" id="TIGR02675">
    <property type="entry name" value="tape_meas_nterm"/>
    <property type="match status" value="1"/>
</dbReference>
<accession>A0A964XPW2</accession>
<dbReference type="Pfam" id="PF20155">
    <property type="entry name" value="TMP_3"/>
    <property type="match status" value="1"/>
</dbReference>